<protein>
    <submittedName>
        <fullName evidence="2">Glycogen accumulation regulator GarA</fullName>
    </submittedName>
</protein>
<dbReference type="OrthoDB" id="277679at2"/>
<dbReference type="EMBL" id="SJPN01000005">
    <property type="protein sequence ID" value="TWU01247.1"/>
    <property type="molecule type" value="Genomic_DNA"/>
</dbReference>
<organism evidence="2 3">
    <name type="scientific">Stieleria varia</name>
    <dbReference type="NCBI Taxonomy" id="2528005"/>
    <lineage>
        <taxon>Bacteria</taxon>
        <taxon>Pseudomonadati</taxon>
        <taxon>Planctomycetota</taxon>
        <taxon>Planctomycetia</taxon>
        <taxon>Pirellulales</taxon>
        <taxon>Pirellulaceae</taxon>
        <taxon>Stieleria</taxon>
    </lineage>
</organism>
<dbReference type="InterPro" id="IPR000253">
    <property type="entry name" value="FHA_dom"/>
</dbReference>
<gene>
    <name evidence="2" type="primary">garA_2</name>
    <name evidence="2" type="ORF">Pla52n_46210</name>
</gene>
<feature type="domain" description="FHA" evidence="1">
    <location>
        <begin position="25"/>
        <end position="75"/>
    </location>
</feature>
<accession>A0A5C6AP09</accession>
<dbReference type="RefSeq" id="WP_146521698.1">
    <property type="nucleotide sequence ID" value="NZ_CP151726.1"/>
</dbReference>
<evidence type="ECO:0000313" key="2">
    <source>
        <dbReference type="EMBL" id="TWU01247.1"/>
    </source>
</evidence>
<dbReference type="InterPro" id="IPR008984">
    <property type="entry name" value="SMAD_FHA_dom_sf"/>
</dbReference>
<reference evidence="2 3" key="1">
    <citation type="submission" date="2019-02" db="EMBL/GenBank/DDBJ databases">
        <title>Deep-cultivation of Planctomycetes and their phenomic and genomic characterization uncovers novel biology.</title>
        <authorList>
            <person name="Wiegand S."/>
            <person name="Jogler M."/>
            <person name="Boedeker C."/>
            <person name="Pinto D."/>
            <person name="Vollmers J."/>
            <person name="Rivas-Marin E."/>
            <person name="Kohn T."/>
            <person name="Peeters S.H."/>
            <person name="Heuer A."/>
            <person name="Rast P."/>
            <person name="Oberbeckmann S."/>
            <person name="Bunk B."/>
            <person name="Jeske O."/>
            <person name="Meyerdierks A."/>
            <person name="Storesund J.E."/>
            <person name="Kallscheuer N."/>
            <person name="Luecker S."/>
            <person name="Lage O.M."/>
            <person name="Pohl T."/>
            <person name="Merkel B.J."/>
            <person name="Hornburger P."/>
            <person name="Mueller R.-W."/>
            <person name="Bruemmer F."/>
            <person name="Labrenz M."/>
            <person name="Spormann A.M."/>
            <person name="Op Den Camp H."/>
            <person name="Overmann J."/>
            <person name="Amann R."/>
            <person name="Jetten M.S.M."/>
            <person name="Mascher T."/>
            <person name="Medema M.H."/>
            <person name="Devos D.P."/>
            <person name="Kaster A.-K."/>
            <person name="Ovreas L."/>
            <person name="Rohde M."/>
            <person name="Galperin M.Y."/>
            <person name="Jogler C."/>
        </authorList>
    </citation>
    <scope>NUCLEOTIDE SEQUENCE [LARGE SCALE GENOMIC DNA]</scope>
    <source>
        <strain evidence="2 3">Pla52n</strain>
    </source>
</reference>
<sequence length="135" mass="15160">MNYKFTWIDKDSGQRLRSWVRTLPTQIGRGIFTDICIDSGSISRRHCEFTENKNGELVVADLNSKNGVMIDGKLVNEAVVPPGAEIRIGLVTVQVEPTDEPVNREAEAAQFGQQHADETQAVRMITPQDDRYEID</sequence>
<dbReference type="SMART" id="SM00240">
    <property type="entry name" value="FHA"/>
    <property type="match status" value="1"/>
</dbReference>
<dbReference type="PROSITE" id="PS50006">
    <property type="entry name" value="FHA_DOMAIN"/>
    <property type="match status" value="1"/>
</dbReference>
<evidence type="ECO:0000313" key="3">
    <source>
        <dbReference type="Proteomes" id="UP000320176"/>
    </source>
</evidence>
<proteinExistence type="predicted"/>
<keyword evidence="3" id="KW-1185">Reference proteome</keyword>
<dbReference type="CDD" id="cd00060">
    <property type="entry name" value="FHA"/>
    <property type="match status" value="1"/>
</dbReference>
<dbReference type="SUPFAM" id="SSF49879">
    <property type="entry name" value="SMAD/FHA domain"/>
    <property type="match status" value="1"/>
</dbReference>
<dbReference type="Proteomes" id="UP000320176">
    <property type="component" value="Unassembled WGS sequence"/>
</dbReference>
<name>A0A5C6AP09_9BACT</name>
<dbReference type="Gene3D" id="2.60.200.20">
    <property type="match status" value="1"/>
</dbReference>
<comment type="caution">
    <text evidence="2">The sequence shown here is derived from an EMBL/GenBank/DDBJ whole genome shotgun (WGS) entry which is preliminary data.</text>
</comment>
<dbReference type="Pfam" id="PF00498">
    <property type="entry name" value="FHA"/>
    <property type="match status" value="1"/>
</dbReference>
<evidence type="ECO:0000259" key="1">
    <source>
        <dbReference type="PROSITE" id="PS50006"/>
    </source>
</evidence>
<dbReference type="AlphaFoldDB" id="A0A5C6AP09"/>